<evidence type="ECO:0000256" key="2">
    <source>
        <dbReference type="SAM" id="SignalP"/>
    </source>
</evidence>
<dbReference type="EMBL" id="JAVFWL010000003">
    <property type="protein sequence ID" value="KAK6745726.1"/>
    <property type="molecule type" value="Genomic_DNA"/>
</dbReference>
<comment type="caution">
    <text evidence="3">The sequence shown here is derived from an EMBL/GenBank/DDBJ whole genome shotgun (WGS) entry which is preliminary data.</text>
</comment>
<evidence type="ECO:0000313" key="4">
    <source>
        <dbReference type="Proteomes" id="UP001303046"/>
    </source>
</evidence>
<reference evidence="3 4" key="1">
    <citation type="submission" date="2023-08" db="EMBL/GenBank/DDBJ databases">
        <title>A Necator americanus chromosomal reference genome.</title>
        <authorList>
            <person name="Ilik V."/>
            <person name="Petrzelkova K.J."/>
            <person name="Pardy F."/>
            <person name="Fuh T."/>
            <person name="Niatou-Singa F.S."/>
            <person name="Gouil Q."/>
            <person name="Baker L."/>
            <person name="Ritchie M.E."/>
            <person name="Jex A.R."/>
            <person name="Gazzola D."/>
            <person name="Li H."/>
            <person name="Toshio Fujiwara R."/>
            <person name="Zhan B."/>
            <person name="Aroian R.V."/>
            <person name="Pafco B."/>
            <person name="Schwarz E.M."/>
        </authorList>
    </citation>
    <scope>NUCLEOTIDE SEQUENCE [LARGE SCALE GENOMIC DNA]</scope>
    <source>
        <strain evidence="3 4">Aroian</strain>
        <tissue evidence="3">Whole animal</tissue>
    </source>
</reference>
<keyword evidence="2" id="KW-0732">Signal</keyword>
<organism evidence="3 4">
    <name type="scientific">Necator americanus</name>
    <name type="common">Human hookworm</name>
    <dbReference type="NCBI Taxonomy" id="51031"/>
    <lineage>
        <taxon>Eukaryota</taxon>
        <taxon>Metazoa</taxon>
        <taxon>Ecdysozoa</taxon>
        <taxon>Nematoda</taxon>
        <taxon>Chromadorea</taxon>
        <taxon>Rhabditida</taxon>
        <taxon>Rhabditina</taxon>
        <taxon>Rhabditomorpha</taxon>
        <taxon>Strongyloidea</taxon>
        <taxon>Ancylostomatidae</taxon>
        <taxon>Bunostominae</taxon>
        <taxon>Necator</taxon>
    </lineage>
</organism>
<dbReference type="Proteomes" id="UP001303046">
    <property type="component" value="Unassembled WGS sequence"/>
</dbReference>
<sequence>MKVALLILLLLVVDAFSLNKVLKSDFSKTERIGNLSSKEVKKTVGMKKHKFFLIPLGILLVATAFGMSVWGATRG</sequence>
<keyword evidence="1" id="KW-0472">Membrane</keyword>
<evidence type="ECO:0000256" key="1">
    <source>
        <dbReference type="SAM" id="Phobius"/>
    </source>
</evidence>
<keyword evidence="1" id="KW-1133">Transmembrane helix</keyword>
<feature type="transmembrane region" description="Helical" evidence="1">
    <location>
        <begin position="51"/>
        <end position="72"/>
    </location>
</feature>
<keyword evidence="4" id="KW-1185">Reference proteome</keyword>
<gene>
    <name evidence="3" type="primary">Necator_chrIII.g12836</name>
    <name evidence="3" type="ORF">RB195_012069</name>
</gene>
<proteinExistence type="predicted"/>
<accession>A0ABR1D6N1</accession>
<feature type="signal peptide" evidence="2">
    <location>
        <begin position="1"/>
        <end position="15"/>
    </location>
</feature>
<evidence type="ECO:0000313" key="3">
    <source>
        <dbReference type="EMBL" id="KAK6745726.1"/>
    </source>
</evidence>
<name>A0ABR1D6N1_NECAM</name>
<keyword evidence="1" id="KW-0812">Transmembrane</keyword>
<feature type="chain" id="PRO_5045634989" evidence="2">
    <location>
        <begin position="16"/>
        <end position="75"/>
    </location>
</feature>
<protein>
    <submittedName>
        <fullName evidence="3">Uncharacterized protein</fullName>
    </submittedName>
</protein>